<name>A0AAD9VF54_ACRCE</name>
<evidence type="ECO:0000256" key="2">
    <source>
        <dbReference type="ARBA" id="ARBA00022448"/>
    </source>
</evidence>
<accession>A0AAD9VF54</accession>
<organism evidence="13 14">
    <name type="scientific">Acropora cervicornis</name>
    <name type="common">Staghorn coral</name>
    <dbReference type="NCBI Taxonomy" id="6130"/>
    <lineage>
        <taxon>Eukaryota</taxon>
        <taxon>Metazoa</taxon>
        <taxon>Cnidaria</taxon>
        <taxon>Anthozoa</taxon>
        <taxon>Hexacorallia</taxon>
        <taxon>Scleractinia</taxon>
        <taxon>Astrocoeniina</taxon>
        <taxon>Acroporidae</taxon>
        <taxon>Acropora</taxon>
    </lineage>
</organism>
<evidence type="ECO:0000313" key="14">
    <source>
        <dbReference type="Proteomes" id="UP001249851"/>
    </source>
</evidence>
<keyword evidence="7 11" id="KW-0406">Ion transport</keyword>
<evidence type="ECO:0000256" key="6">
    <source>
        <dbReference type="ARBA" id="ARBA00023053"/>
    </source>
</evidence>
<dbReference type="Pfam" id="PF00858">
    <property type="entry name" value="ASC"/>
    <property type="match status" value="1"/>
</dbReference>
<dbReference type="PANTHER" id="PTHR11690:SF296">
    <property type="entry name" value="DEGENERIN-LIKE PROTEIN DEL-10"/>
    <property type="match status" value="1"/>
</dbReference>
<dbReference type="PANTHER" id="PTHR11690">
    <property type="entry name" value="AMILORIDE-SENSITIVE SODIUM CHANNEL-RELATED"/>
    <property type="match status" value="1"/>
</dbReference>
<comment type="similarity">
    <text evidence="11">Belongs to the amiloride-sensitive sodium channel (TC 1.A.6) family.</text>
</comment>
<dbReference type="Gene3D" id="2.60.470.10">
    <property type="entry name" value="Acid-sensing ion channels like domains"/>
    <property type="match status" value="1"/>
</dbReference>
<dbReference type="EMBL" id="JARQWQ010000005">
    <property type="protein sequence ID" value="KAK2571697.1"/>
    <property type="molecule type" value="Genomic_DNA"/>
</dbReference>
<dbReference type="GO" id="GO:0005886">
    <property type="term" value="C:plasma membrane"/>
    <property type="evidence" value="ECO:0007669"/>
    <property type="project" value="TreeGrafter"/>
</dbReference>
<evidence type="ECO:0000256" key="11">
    <source>
        <dbReference type="RuleBase" id="RU000679"/>
    </source>
</evidence>
<evidence type="ECO:0000256" key="1">
    <source>
        <dbReference type="ARBA" id="ARBA00004141"/>
    </source>
</evidence>
<evidence type="ECO:0000256" key="3">
    <source>
        <dbReference type="ARBA" id="ARBA00022461"/>
    </source>
</evidence>
<keyword evidence="6" id="KW-0915">Sodium</keyword>
<keyword evidence="2 11" id="KW-0813">Transport</keyword>
<reference evidence="13" key="1">
    <citation type="journal article" date="2023" name="G3 (Bethesda)">
        <title>Whole genome assembly and annotation of the endangered Caribbean coral Acropora cervicornis.</title>
        <authorList>
            <person name="Selwyn J.D."/>
            <person name="Vollmer S.V."/>
        </authorList>
    </citation>
    <scope>NUCLEOTIDE SEQUENCE</scope>
    <source>
        <strain evidence="13">K2</strain>
    </source>
</reference>
<dbReference type="GO" id="GO:0015280">
    <property type="term" value="F:ligand-gated sodium channel activity"/>
    <property type="evidence" value="ECO:0007669"/>
    <property type="project" value="TreeGrafter"/>
</dbReference>
<protein>
    <submittedName>
        <fullName evidence="13">Acid-sensing ion channel 4-A</fullName>
    </submittedName>
</protein>
<feature type="transmembrane region" description="Helical" evidence="12">
    <location>
        <begin position="72"/>
        <end position="91"/>
    </location>
</feature>
<dbReference type="Gene3D" id="1.10.287.770">
    <property type="entry name" value="YojJ-like"/>
    <property type="match status" value="1"/>
</dbReference>
<keyword evidence="5 12" id="KW-1133">Transmembrane helix</keyword>
<evidence type="ECO:0000256" key="5">
    <source>
        <dbReference type="ARBA" id="ARBA00022989"/>
    </source>
</evidence>
<comment type="caution">
    <text evidence="13">The sequence shown here is derived from an EMBL/GenBank/DDBJ whole genome shotgun (WGS) entry which is preliminary data.</text>
</comment>
<evidence type="ECO:0000313" key="13">
    <source>
        <dbReference type="EMBL" id="KAK2571697.1"/>
    </source>
</evidence>
<keyword evidence="10 11" id="KW-0407">Ion channel</keyword>
<evidence type="ECO:0000256" key="9">
    <source>
        <dbReference type="ARBA" id="ARBA00023201"/>
    </source>
</evidence>
<sequence>MAKVGGWASAEMVPEDVEIKRQKAENYPVRRSRQTRKERENKDSTTVSEMLKAFVNATSLNGIRYVFWKRPVWARIGWLAILLGFTGYFLYSAHRSIIKYVERPINTVITQKYENELEFPAVTICPLNLISKKKLLALDDDATFVKYDLNDSFCSATAAVRSGKPCGAAMMCCCLNLLFFDASAVVPNCDPQYAESLMAAQQISGEFFDTERYFQKYAQRIEEILVPPLCVFDSDVSNQCGTSDFISTATDWGMCYTFNGDPDNVKKSQISGHAGGLTLLLDAQTDDQTIGRLSEGFTVIIHRQGESFSAWDGINVSPGTYASINLHQQRIINLEEPYETKCKNKTLKSNPTYTKLGCVSECLAEKLVRTCQCRPAEYEAPSLRSCAKLDSSCLSQTTVNFEPLTCDCPNPCRETRFTTEVHFSRFPDAGSAAVLQAAIGGVSFEHMRNNYIFLRIAYNILGYELHEQKVAFGTESLLGEIGGNMGLFLGCSLMTIFELADLLIALIYVHNMHGEYQM</sequence>
<keyword evidence="4 11" id="KW-0812">Transmembrane</keyword>
<gene>
    <name evidence="13" type="ORF">P5673_003073</name>
</gene>
<keyword evidence="14" id="KW-1185">Reference proteome</keyword>
<feature type="transmembrane region" description="Helical" evidence="12">
    <location>
        <begin position="485"/>
        <end position="509"/>
    </location>
</feature>
<keyword evidence="8 12" id="KW-0472">Membrane</keyword>
<evidence type="ECO:0000256" key="10">
    <source>
        <dbReference type="ARBA" id="ARBA00023303"/>
    </source>
</evidence>
<comment type="subcellular location">
    <subcellularLocation>
        <location evidence="1">Membrane</location>
        <topology evidence="1">Multi-pass membrane protein</topology>
    </subcellularLocation>
</comment>
<keyword evidence="3 11" id="KW-0894">Sodium channel</keyword>
<reference evidence="13" key="2">
    <citation type="journal article" date="2023" name="Science">
        <title>Genomic signatures of disease resistance in endangered staghorn corals.</title>
        <authorList>
            <person name="Vollmer S.V."/>
            <person name="Selwyn J.D."/>
            <person name="Despard B.A."/>
            <person name="Roesel C.L."/>
        </authorList>
    </citation>
    <scope>NUCLEOTIDE SEQUENCE</scope>
    <source>
        <strain evidence="13">K2</strain>
    </source>
</reference>
<evidence type="ECO:0000256" key="12">
    <source>
        <dbReference type="SAM" id="Phobius"/>
    </source>
</evidence>
<evidence type="ECO:0000256" key="7">
    <source>
        <dbReference type="ARBA" id="ARBA00023065"/>
    </source>
</evidence>
<proteinExistence type="inferred from homology"/>
<dbReference type="PRINTS" id="PR01078">
    <property type="entry name" value="AMINACHANNEL"/>
</dbReference>
<evidence type="ECO:0000256" key="8">
    <source>
        <dbReference type="ARBA" id="ARBA00023136"/>
    </source>
</evidence>
<dbReference type="InterPro" id="IPR001873">
    <property type="entry name" value="ENaC"/>
</dbReference>
<keyword evidence="9 11" id="KW-0739">Sodium transport</keyword>
<dbReference type="AlphaFoldDB" id="A0AAD9VF54"/>
<evidence type="ECO:0000256" key="4">
    <source>
        <dbReference type="ARBA" id="ARBA00022692"/>
    </source>
</evidence>
<dbReference type="Proteomes" id="UP001249851">
    <property type="component" value="Unassembled WGS sequence"/>
</dbReference>